<dbReference type="GO" id="GO:0000978">
    <property type="term" value="F:RNA polymerase II cis-regulatory region sequence-specific DNA binding"/>
    <property type="evidence" value="ECO:0007669"/>
    <property type="project" value="TreeGrafter"/>
</dbReference>
<feature type="domain" description="BHLH" evidence="7">
    <location>
        <begin position="302"/>
        <end position="351"/>
    </location>
</feature>
<dbReference type="Pfam" id="PF00010">
    <property type="entry name" value="HLH"/>
    <property type="match status" value="1"/>
</dbReference>
<accession>A0AAD5P607</accession>
<dbReference type="CDD" id="cd11454">
    <property type="entry name" value="bHLH_AtIND_like"/>
    <property type="match status" value="1"/>
</dbReference>
<dbReference type="GO" id="GO:0046983">
    <property type="term" value="F:protein dimerization activity"/>
    <property type="evidence" value="ECO:0007669"/>
    <property type="project" value="InterPro"/>
</dbReference>
<keyword evidence="5" id="KW-0539">Nucleus</keyword>
<dbReference type="PROSITE" id="PS50888">
    <property type="entry name" value="BHLH"/>
    <property type="match status" value="1"/>
</dbReference>
<gene>
    <name evidence="8" type="ORF">LWI28_012376</name>
</gene>
<feature type="region of interest" description="Disordered" evidence="6">
    <location>
        <begin position="202"/>
        <end position="308"/>
    </location>
</feature>
<evidence type="ECO:0000256" key="2">
    <source>
        <dbReference type="ARBA" id="ARBA00023015"/>
    </source>
</evidence>
<dbReference type="GO" id="GO:0000981">
    <property type="term" value="F:DNA-binding transcription factor activity, RNA polymerase II-specific"/>
    <property type="evidence" value="ECO:0007669"/>
    <property type="project" value="TreeGrafter"/>
</dbReference>
<keyword evidence="2" id="KW-0805">Transcription regulation</keyword>
<dbReference type="SMART" id="SM00353">
    <property type="entry name" value="HLH"/>
    <property type="match status" value="1"/>
</dbReference>
<keyword evidence="3" id="KW-0238">DNA-binding</keyword>
<dbReference type="GO" id="GO:0005634">
    <property type="term" value="C:nucleus"/>
    <property type="evidence" value="ECO:0007669"/>
    <property type="project" value="UniProtKB-SubCell"/>
</dbReference>
<proteinExistence type="predicted"/>
<reference evidence="8" key="2">
    <citation type="submission" date="2023-02" db="EMBL/GenBank/DDBJ databases">
        <authorList>
            <person name="Swenson N.G."/>
            <person name="Wegrzyn J.L."/>
            <person name="Mcevoy S.L."/>
        </authorList>
    </citation>
    <scope>NUCLEOTIDE SEQUENCE</scope>
    <source>
        <strain evidence="8">91603</strain>
        <tissue evidence="8">Leaf</tissue>
    </source>
</reference>
<comment type="caution">
    <text evidence="8">The sequence shown here is derived from an EMBL/GenBank/DDBJ whole genome shotgun (WGS) entry which is preliminary data.</text>
</comment>
<feature type="compositionally biased region" description="Polar residues" evidence="6">
    <location>
        <begin position="273"/>
        <end position="290"/>
    </location>
</feature>
<dbReference type="InterPro" id="IPR011598">
    <property type="entry name" value="bHLH_dom"/>
</dbReference>
<evidence type="ECO:0000256" key="4">
    <source>
        <dbReference type="ARBA" id="ARBA00023163"/>
    </source>
</evidence>
<evidence type="ECO:0000313" key="9">
    <source>
        <dbReference type="Proteomes" id="UP001064489"/>
    </source>
</evidence>
<keyword evidence="9" id="KW-1185">Reference proteome</keyword>
<dbReference type="PANTHER" id="PTHR16223">
    <property type="entry name" value="TRANSCRIPTION FACTOR BHLH83-RELATED"/>
    <property type="match status" value="1"/>
</dbReference>
<dbReference type="EMBL" id="JAJSOW010000001">
    <property type="protein sequence ID" value="KAI9200727.1"/>
    <property type="molecule type" value="Genomic_DNA"/>
</dbReference>
<dbReference type="PANTHER" id="PTHR16223:SF338">
    <property type="entry name" value="TRANSCRIPTION FACTOR RSL2"/>
    <property type="match status" value="1"/>
</dbReference>
<dbReference type="FunFam" id="4.10.280.10:FF:000022">
    <property type="entry name" value="Basic helix-loop-helix transcription factor"/>
    <property type="match status" value="1"/>
</dbReference>
<keyword evidence="4" id="KW-0804">Transcription</keyword>
<dbReference type="InterPro" id="IPR036638">
    <property type="entry name" value="HLH_DNA-bd_sf"/>
</dbReference>
<evidence type="ECO:0000256" key="1">
    <source>
        <dbReference type="ARBA" id="ARBA00004123"/>
    </source>
</evidence>
<organism evidence="8 9">
    <name type="scientific">Acer negundo</name>
    <name type="common">Box elder</name>
    <dbReference type="NCBI Taxonomy" id="4023"/>
    <lineage>
        <taxon>Eukaryota</taxon>
        <taxon>Viridiplantae</taxon>
        <taxon>Streptophyta</taxon>
        <taxon>Embryophyta</taxon>
        <taxon>Tracheophyta</taxon>
        <taxon>Spermatophyta</taxon>
        <taxon>Magnoliopsida</taxon>
        <taxon>eudicotyledons</taxon>
        <taxon>Gunneridae</taxon>
        <taxon>Pentapetalae</taxon>
        <taxon>rosids</taxon>
        <taxon>malvids</taxon>
        <taxon>Sapindales</taxon>
        <taxon>Sapindaceae</taxon>
        <taxon>Hippocastanoideae</taxon>
        <taxon>Acereae</taxon>
        <taxon>Acer</taxon>
    </lineage>
</organism>
<evidence type="ECO:0000256" key="5">
    <source>
        <dbReference type="ARBA" id="ARBA00023242"/>
    </source>
</evidence>
<dbReference type="InterPro" id="IPR045843">
    <property type="entry name" value="IND-like"/>
</dbReference>
<reference evidence="8" key="1">
    <citation type="journal article" date="2022" name="Plant J.">
        <title>Strategies of tolerance reflected in two North American maple genomes.</title>
        <authorList>
            <person name="McEvoy S.L."/>
            <person name="Sezen U.U."/>
            <person name="Trouern-Trend A."/>
            <person name="McMahon S.M."/>
            <person name="Schaberg P.G."/>
            <person name="Yang J."/>
            <person name="Wegrzyn J.L."/>
            <person name="Swenson N.G."/>
        </authorList>
    </citation>
    <scope>NUCLEOTIDE SEQUENCE</scope>
    <source>
        <strain evidence="8">91603</strain>
    </source>
</reference>
<sequence length="386" mass="42593">MEALGVFADAEWESFSKMFSTEDQIDDDLTSQYFSHEHDVGLHFLTPSNNIFSSNNPEANNVSMVGLHESLFYSSDAHHNSNLQSLSQESSYGSDCSGSAFLPSLTQQSAAAYIFSDSNHIPNISNDHNGSMSMDICVMDDNKIGLQAEFPDFFLNETSPINEDMLGNPDNSQAAAGFFQAKELQLKRKFEILAIQTGGETINNVNSSENTKKRPRVSRDVQKTKKNSNVQSKKNQNLSPKANQEGDHQESNIGTGSDGQSSTSYSSEDDNTITTNVGGATSDSKTSGALNINGKARASRGSATDPQSLYARKRRERINERLKTLQHLVPNGTKVDISTMLEEAVHYVKFMQLQIKLLSSDDMWMYAPIAYNGYDVCLNQNNSPFL</sequence>
<dbReference type="GO" id="GO:0048766">
    <property type="term" value="P:root hair initiation"/>
    <property type="evidence" value="ECO:0007669"/>
    <property type="project" value="UniProtKB-ARBA"/>
</dbReference>
<dbReference type="AlphaFoldDB" id="A0AAD5P607"/>
<dbReference type="SUPFAM" id="SSF47459">
    <property type="entry name" value="HLH, helix-loop-helix DNA-binding domain"/>
    <property type="match status" value="1"/>
</dbReference>
<comment type="subcellular location">
    <subcellularLocation>
        <location evidence="1">Nucleus</location>
    </subcellularLocation>
</comment>
<dbReference type="Proteomes" id="UP001064489">
    <property type="component" value="Chromosome 9"/>
</dbReference>
<name>A0AAD5P607_ACENE</name>
<feature type="compositionally biased region" description="Low complexity" evidence="6">
    <location>
        <begin position="227"/>
        <end position="239"/>
    </location>
</feature>
<evidence type="ECO:0000256" key="6">
    <source>
        <dbReference type="SAM" id="MobiDB-lite"/>
    </source>
</evidence>
<protein>
    <recommendedName>
        <fullName evidence="7">BHLH domain-containing protein</fullName>
    </recommendedName>
</protein>
<evidence type="ECO:0000259" key="7">
    <source>
        <dbReference type="PROSITE" id="PS50888"/>
    </source>
</evidence>
<evidence type="ECO:0000256" key="3">
    <source>
        <dbReference type="ARBA" id="ARBA00023125"/>
    </source>
</evidence>
<evidence type="ECO:0000313" key="8">
    <source>
        <dbReference type="EMBL" id="KAI9200727.1"/>
    </source>
</evidence>
<feature type="compositionally biased region" description="Low complexity" evidence="6">
    <location>
        <begin position="254"/>
        <end position="266"/>
    </location>
</feature>
<dbReference type="Gene3D" id="4.10.280.10">
    <property type="entry name" value="Helix-loop-helix DNA-binding domain"/>
    <property type="match status" value="1"/>
</dbReference>